<reference evidence="2" key="1">
    <citation type="journal article" date="2019" name="Int. J. Syst. Evol. Microbiol.">
        <title>The Global Catalogue of Microorganisms (GCM) 10K type strain sequencing project: providing services to taxonomists for standard genome sequencing and annotation.</title>
        <authorList>
            <consortium name="The Broad Institute Genomics Platform"/>
            <consortium name="The Broad Institute Genome Sequencing Center for Infectious Disease"/>
            <person name="Wu L."/>
            <person name="Ma J."/>
        </authorList>
    </citation>
    <scope>NUCLEOTIDE SEQUENCE [LARGE SCALE GENOMIC DNA]</scope>
    <source>
        <strain evidence="2">JCM 17551</strain>
    </source>
</reference>
<accession>A0ABP7N654</accession>
<comment type="caution">
    <text evidence="1">The sequence shown here is derived from an EMBL/GenBank/DDBJ whole genome shotgun (WGS) entry which is preliminary data.</text>
</comment>
<name>A0ABP7N654_9GAMM</name>
<gene>
    <name evidence="1" type="ORF">GCM10022277_37970</name>
</gene>
<evidence type="ECO:0000313" key="1">
    <source>
        <dbReference type="EMBL" id="GAA3938095.1"/>
    </source>
</evidence>
<dbReference type="RefSeq" id="WP_344800200.1">
    <property type="nucleotide sequence ID" value="NZ_BAABBN010000012.1"/>
</dbReference>
<protein>
    <submittedName>
        <fullName evidence="1">Uncharacterized protein</fullName>
    </submittedName>
</protein>
<dbReference type="EMBL" id="BAABBN010000012">
    <property type="protein sequence ID" value="GAA3938095.1"/>
    <property type="molecule type" value="Genomic_DNA"/>
</dbReference>
<dbReference type="Proteomes" id="UP001501565">
    <property type="component" value="Unassembled WGS sequence"/>
</dbReference>
<sequence>MDKEFLPDFSGKCISMSVVDSECCHDLFDPHFEYQGGKLFIVGTIPVGATDSDWNANQLGAVAWSGVQNYVLFDDLDAYVKAVAISEAFQSKNSDR</sequence>
<organism evidence="1 2">
    <name type="scientific">Litoribacillus peritrichatus</name>
    <dbReference type="NCBI Taxonomy" id="718191"/>
    <lineage>
        <taxon>Bacteria</taxon>
        <taxon>Pseudomonadati</taxon>
        <taxon>Pseudomonadota</taxon>
        <taxon>Gammaproteobacteria</taxon>
        <taxon>Oceanospirillales</taxon>
        <taxon>Oceanospirillaceae</taxon>
        <taxon>Litoribacillus</taxon>
    </lineage>
</organism>
<proteinExistence type="predicted"/>
<keyword evidence="2" id="KW-1185">Reference proteome</keyword>
<evidence type="ECO:0000313" key="2">
    <source>
        <dbReference type="Proteomes" id="UP001501565"/>
    </source>
</evidence>